<evidence type="ECO:0000256" key="3">
    <source>
        <dbReference type="ARBA" id="ARBA00020945"/>
    </source>
</evidence>
<dbReference type="CDD" id="cd06257">
    <property type="entry name" value="DnaJ"/>
    <property type="match status" value="1"/>
</dbReference>
<dbReference type="InterPro" id="IPR007829">
    <property type="entry name" value="TM2"/>
</dbReference>
<organism evidence="10 11">
    <name type="scientific">Mya arenaria</name>
    <name type="common">Soft-shell clam</name>
    <dbReference type="NCBI Taxonomy" id="6604"/>
    <lineage>
        <taxon>Eukaryota</taxon>
        <taxon>Metazoa</taxon>
        <taxon>Spiralia</taxon>
        <taxon>Lophotrochozoa</taxon>
        <taxon>Mollusca</taxon>
        <taxon>Bivalvia</taxon>
        <taxon>Autobranchia</taxon>
        <taxon>Heteroconchia</taxon>
        <taxon>Euheterodonta</taxon>
        <taxon>Imparidentia</taxon>
        <taxon>Neoheterodontei</taxon>
        <taxon>Myida</taxon>
        <taxon>Myoidea</taxon>
        <taxon>Myidae</taxon>
        <taxon>Mya</taxon>
    </lineage>
</organism>
<feature type="transmembrane region" description="Helical" evidence="8">
    <location>
        <begin position="5"/>
        <end position="24"/>
    </location>
</feature>
<accession>A0ABY7ELI0</accession>
<name>A0ABY7ELI0_MYAAR</name>
<keyword evidence="11" id="KW-1185">Reference proteome</keyword>
<evidence type="ECO:0000313" key="11">
    <source>
        <dbReference type="Proteomes" id="UP001164746"/>
    </source>
</evidence>
<sequence length="353" mass="41060">MANIVVAYIFWLFGGPFGLHHFYLGRDRQAFVWWISLGGLFLGWFRDLWRLPEYIYEANRDPRFVAEFADRRRRHEKPPWSIVRFAGQIFIGMLLGYLFRLAIAEKVLQEFDPIFKIILSVVLPVLGTSVGVKLVANIGHRKCNMKWCVLGAMISIPWLLNDQPSVSATALFSSFLASYKTEWDPDRKRPKGACTCIKRATVLTFCCCIYVLLWTSAIVFNVHVTTSDGTEVPIEEALKNFFNSPAWKDFKKSFWEVYNVCNTKGWDFCYRQILEFEGESPTPEQIKSRCRKLGSKWHPDKHKTKEEKKVAQEKFIEIQQACDILNTMRKRRTEKNMETPSSTEQSSDKHSEL</sequence>
<dbReference type="Pfam" id="PF00226">
    <property type="entry name" value="DnaJ"/>
    <property type="match status" value="1"/>
</dbReference>
<keyword evidence="6 8" id="KW-0472">Membrane</keyword>
<dbReference type="SUPFAM" id="SSF46565">
    <property type="entry name" value="Chaperone J-domain"/>
    <property type="match status" value="1"/>
</dbReference>
<feature type="domain" description="J" evidence="9">
    <location>
        <begin position="269"/>
        <end position="338"/>
    </location>
</feature>
<dbReference type="SMART" id="SM00271">
    <property type="entry name" value="DnaJ"/>
    <property type="match status" value="1"/>
</dbReference>
<evidence type="ECO:0000256" key="5">
    <source>
        <dbReference type="ARBA" id="ARBA00022989"/>
    </source>
</evidence>
<dbReference type="InterPro" id="IPR036869">
    <property type="entry name" value="J_dom_sf"/>
</dbReference>
<dbReference type="InterPro" id="IPR001623">
    <property type="entry name" value="DnaJ_domain"/>
</dbReference>
<evidence type="ECO:0000256" key="2">
    <source>
        <dbReference type="ARBA" id="ARBA00004141"/>
    </source>
</evidence>
<keyword evidence="5 8" id="KW-1133">Transmembrane helix</keyword>
<dbReference type="EMBL" id="CP111018">
    <property type="protein sequence ID" value="WAR10060.1"/>
    <property type="molecule type" value="Genomic_DNA"/>
</dbReference>
<dbReference type="Pfam" id="PF05154">
    <property type="entry name" value="TM2"/>
    <property type="match status" value="1"/>
</dbReference>
<feature type="transmembrane region" description="Helical" evidence="8">
    <location>
        <begin position="114"/>
        <end position="136"/>
    </location>
</feature>
<dbReference type="Proteomes" id="UP001164746">
    <property type="component" value="Chromosome 7"/>
</dbReference>
<feature type="transmembrane region" description="Helical" evidence="8">
    <location>
        <begin position="202"/>
        <end position="224"/>
    </location>
</feature>
<evidence type="ECO:0000313" key="10">
    <source>
        <dbReference type="EMBL" id="WAR10060.1"/>
    </source>
</evidence>
<evidence type="ECO:0000259" key="9">
    <source>
        <dbReference type="PROSITE" id="PS50076"/>
    </source>
</evidence>
<comment type="function">
    <text evidence="1">May function as a co-chaperone.</text>
</comment>
<reference evidence="10" key="1">
    <citation type="submission" date="2022-11" db="EMBL/GenBank/DDBJ databases">
        <title>Centuries of genome instability and evolution in soft-shell clam transmissible cancer (bioRxiv).</title>
        <authorList>
            <person name="Hart S.F.M."/>
            <person name="Yonemitsu M.A."/>
            <person name="Giersch R.M."/>
            <person name="Beal B.F."/>
            <person name="Arriagada G."/>
            <person name="Davis B.W."/>
            <person name="Ostrander E.A."/>
            <person name="Goff S.P."/>
            <person name="Metzger M.J."/>
        </authorList>
    </citation>
    <scope>NUCLEOTIDE SEQUENCE</scope>
    <source>
        <strain evidence="10">MELC-2E11</strain>
        <tissue evidence="10">Siphon/mantle</tissue>
    </source>
</reference>
<protein>
    <recommendedName>
        <fullName evidence="3">DnaJ homolog subfamily C member 22</fullName>
    </recommendedName>
</protein>
<evidence type="ECO:0000256" key="8">
    <source>
        <dbReference type="SAM" id="Phobius"/>
    </source>
</evidence>
<dbReference type="PROSITE" id="PS50076">
    <property type="entry name" value="DNAJ_2"/>
    <property type="match status" value="1"/>
</dbReference>
<dbReference type="PANTHER" id="PTHR44733:SF1">
    <property type="entry name" value="DNAJ HOMOLOG SUBFAMILY C MEMBER 22"/>
    <property type="match status" value="1"/>
</dbReference>
<gene>
    <name evidence="10" type="ORF">MAR_035136</name>
</gene>
<feature type="region of interest" description="Disordered" evidence="7">
    <location>
        <begin position="327"/>
        <end position="353"/>
    </location>
</feature>
<evidence type="ECO:0000256" key="4">
    <source>
        <dbReference type="ARBA" id="ARBA00022692"/>
    </source>
</evidence>
<dbReference type="Gene3D" id="1.10.287.110">
    <property type="entry name" value="DnaJ domain"/>
    <property type="match status" value="1"/>
</dbReference>
<evidence type="ECO:0000256" key="6">
    <source>
        <dbReference type="ARBA" id="ARBA00023136"/>
    </source>
</evidence>
<feature type="transmembrane region" description="Helical" evidence="8">
    <location>
        <begin position="81"/>
        <end position="102"/>
    </location>
</feature>
<evidence type="ECO:0000256" key="1">
    <source>
        <dbReference type="ARBA" id="ARBA00002080"/>
    </source>
</evidence>
<keyword evidence="4 8" id="KW-0812">Transmembrane</keyword>
<feature type="transmembrane region" description="Helical" evidence="8">
    <location>
        <begin position="30"/>
        <end position="49"/>
    </location>
</feature>
<evidence type="ECO:0000256" key="7">
    <source>
        <dbReference type="SAM" id="MobiDB-lite"/>
    </source>
</evidence>
<dbReference type="PANTHER" id="PTHR44733">
    <property type="entry name" value="DNAJ HOMOLOG SUBFAMILY C MEMBER 22"/>
    <property type="match status" value="1"/>
</dbReference>
<comment type="subcellular location">
    <subcellularLocation>
        <location evidence="2">Membrane</location>
        <topology evidence="2">Multi-pass membrane protein</topology>
    </subcellularLocation>
</comment>
<proteinExistence type="predicted"/>